<dbReference type="Pfam" id="PF13687">
    <property type="entry name" value="DUF4153"/>
    <property type="match status" value="1"/>
</dbReference>
<reference evidence="4" key="1">
    <citation type="submission" date="2016-10" db="EMBL/GenBank/DDBJ databases">
        <authorList>
            <person name="Varghese N."/>
            <person name="Submissions S."/>
        </authorList>
    </citation>
    <scope>NUCLEOTIDE SEQUENCE [LARGE SCALE GENOMIC DNA]</scope>
    <source>
        <strain evidence="4">CGMCC 1.12041</strain>
    </source>
</reference>
<dbReference type="EMBL" id="FOLD01000003">
    <property type="protein sequence ID" value="SFB98829.1"/>
    <property type="molecule type" value="Genomic_DNA"/>
</dbReference>
<feature type="transmembrane region" description="Helical" evidence="2">
    <location>
        <begin position="80"/>
        <end position="100"/>
    </location>
</feature>
<keyword evidence="2" id="KW-1133">Transmembrane helix</keyword>
<keyword evidence="2" id="KW-0812">Transmembrane</keyword>
<feature type="transmembrane region" description="Helical" evidence="2">
    <location>
        <begin position="121"/>
        <end position="140"/>
    </location>
</feature>
<feature type="transmembrane region" description="Helical" evidence="2">
    <location>
        <begin position="267"/>
        <end position="286"/>
    </location>
</feature>
<dbReference type="STRING" id="1164594.SAMN05216204_10310"/>
<dbReference type="RefSeq" id="WP_091871289.1">
    <property type="nucleotide sequence ID" value="NZ_FOLD01000003.1"/>
</dbReference>
<feature type="transmembrane region" description="Helical" evidence="2">
    <location>
        <begin position="333"/>
        <end position="352"/>
    </location>
</feature>
<dbReference type="AlphaFoldDB" id="A0A1I1FH65"/>
<keyword evidence="4" id="KW-1185">Reference proteome</keyword>
<evidence type="ECO:0008006" key="5">
    <source>
        <dbReference type="Google" id="ProtNLM"/>
    </source>
</evidence>
<feature type="transmembrane region" description="Helical" evidence="2">
    <location>
        <begin position="199"/>
        <end position="217"/>
    </location>
</feature>
<dbReference type="InterPro" id="IPR025291">
    <property type="entry name" value="DUF4153"/>
</dbReference>
<dbReference type="Proteomes" id="UP000198639">
    <property type="component" value="Unassembled WGS sequence"/>
</dbReference>
<gene>
    <name evidence="3" type="ORF">SAMN05216204_10310</name>
</gene>
<accession>A0A1I1FH65</accession>
<sequence>MHVSTAPADPLDLPAAPGIAVSRIGIGLVQGLVLYLLYSAAMDLAWPATRPLLFLPLLMVAVIVPVIAISGLGHMTRRQLLLWVAAGAAIIAALACYDAWRMEGAWRPSPAPRGPEPSPELCLFLAAGFFIAHALVLSGAQEGRRIASYASYFETAWKLGVQLAFSGLFVGVTWLVLQLGAQLFLLIKLDFLSKAIAQSWFSIPVTTFAFACAMHLTDVRPAIVRGIRNLLLVLLSWILPVLTLLVLGFLASLLFTGLEPLWATRRAAAVLLGAAAAFVVLVNAAWQNGDAPAARVVALSARIAAVLLVPVVALSVYALALRVGDHGWTGDRVLAAACMLVAACYAGGYAAAAMRKGWLRSLAGVNIAAAFVVIGVLLVLFSPLGDPDRISVNDQLARLESGQVSAATFDARYLHFQGARYGREALLRLEADTARPDNPLLRLRIAAVRKERYPQWENVMQDPPVLAESLRVWPKGARLPASFLKMNWSQVSGTPGCLRERGAMCDAFMLDLGGSPTPEVVLVGAFQGAVLQEDSDGYWTVAGALQPRLADCPRLRQAWRAGEVRRAPAAWDDLEIAGQRVPMRESFDLQRDCRNGEAAAPAPVPAPVQPDAARQ</sequence>
<feature type="region of interest" description="Disordered" evidence="1">
    <location>
        <begin position="587"/>
        <end position="615"/>
    </location>
</feature>
<evidence type="ECO:0000256" key="1">
    <source>
        <dbReference type="SAM" id="MobiDB-lite"/>
    </source>
</evidence>
<protein>
    <recommendedName>
        <fullName evidence="5">DUF4153 domain-containing protein</fullName>
    </recommendedName>
</protein>
<evidence type="ECO:0000256" key="2">
    <source>
        <dbReference type="SAM" id="Phobius"/>
    </source>
</evidence>
<feature type="transmembrane region" description="Helical" evidence="2">
    <location>
        <begin position="20"/>
        <end position="40"/>
    </location>
</feature>
<feature type="transmembrane region" description="Helical" evidence="2">
    <location>
        <begin position="298"/>
        <end position="321"/>
    </location>
</feature>
<keyword evidence="2" id="KW-0472">Membrane</keyword>
<feature type="transmembrane region" description="Helical" evidence="2">
    <location>
        <begin position="358"/>
        <end position="381"/>
    </location>
</feature>
<evidence type="ECO:0000313" key="3">
    <source>
        <dbReference type="EMBL" id="SFB98829.1"/>
    </source>
</evidence>
<feature type="transmembrane region" description="Helical" evidence="2">
    <location>
        <begin position="160"/>
        <end position="187"/>
    </location>
</feature>
<proteinExistence type="predicted"/>
<feature type="transmembrane region" description="Helical" evidence="2">
    <location>
        <begin position="52"/>
        <end position="74"/>
    </location>
</feature>
<dbReference type="OrthoDB" id="7022049at2"/>
<evidence type="ECO:0000313" key="4">
    <source>
        <dbReference type="Proteomes" id="UP000198639"/>
    </source>
</evidence>
<feature type="transmembrane region" description="Helical" evidence="2">
    <location>
        <begin position="229"/>
        <end position="255"/>
    </location>
</feature>
<organism evidence="3 4">
    <name type="scientific">Massilia yuzhufengensis</name>
    <dbReference type="NCBI Taxonomy" id="1164594"/>
    <lineage>
        <taxon>Bacteria</taxon>
        <taxon>Pseudomonadati</taxon>
        <taxon>Pseudomonadota</taxon>
        <taxon>Betaproteobacteria</taxon>
        <taxon>Burkholderiales</taxon>
        <taxon>Oxalobacteraceae</taxon>
        <taxon>Telluria group</taxon>
        <taxon>Massilia</taxon>
    </lineage>
</organism>
<name>A0A1I1FH65_9BURK</name>